<dbReference type="GO" id="GO:0045892">
    <property type="term" value="P:negative regulation of DNA-templated transcription"/>
    <property type="evidence" value="ECO:0007669"/>
    <property type="project" value="InterPro"/>
</dbReference>
<dbReference type="SMART" id="SM00530">
    <property type="entry name" value="HTH_XRE"/>
    <property type="match status" value="1"/>
</dbReference>
<gene>
    <name evidence="2" type="ORF">UFOPK1795_00193</name>
    <name evidence="3" type="ORF">UFOPK2275_00058</name>
    <name evidence="4" type="ORF">UFOPK2816_00031</name>
</gene>
<feature type="domain" description="HTH cro/C1-type" evidence="1">
    <location>
        <begin position="38"/>
        <end position="67"/>
    </location>
</feature>
<evidence type="ECO:0000313" key="2">
    <source>
        <dbReference type="EMBL" id="CAB4585291.1"/>
    </source>
</evidence>
<dbReference type="InterPro" id="IPR038099">
    <property type="entry name" value="BldD-like_C_sf"/>
</dbReference>
<dbReference type="EMBL" id="CAEZZB010000001">
    <property type="protein sequence ID" value="CAB4737011.1"/>
    <property type="molecule type" value="Genomic_DNA"/>
</dbReference>
<proteinExistence type="predicted"/>
<dbReference type="Pfam" id="PF21179">
    <property type="entry name" value="BldD-like_C"/>
    <property type="match status" value="1"/>
</dbReference>
<dbReference type="EMBL" id="CAEZWQ010000002">
    <property type="protein sequence ID" value="CAB4653146.1"/>
    <property type="molecule type" value="Genomic_DNA"/>
</dbReference>
<dbReference type="EMBL" id="CAEZUG010000005">
    <property type="protein sequence ID" value="CAB4585291.1"/>
    <property type="molecule type" value="Genomic_DNA"/>
</dbReference>
<evidence type="ECO:0000259" key="1">
    <source>
        <dbReference type="PROSITE" id="PS50943"/>
    </source>
</evidence>
<reference evidence="3" key="1">
    <citation type="submission" date="2020-05" db="EMBL/GenBank/DDBJ databases">
        <authorList>
            <person name="Chiriac C."/>
            <person name="Salcher M."/>
            <person name="Ghai R."/>
            <person name="Kavagutti S V."/>
        </authorList>
    </citation>
    <scope>NUCLEOTIDE SEQUENCE</scope>
</reference>
<dbReference type="AlphaFoldDB" id="A0A6J6KUY4"/>
<dbReference type="Pfam" id="PF01381">
    <property type="entry name" value="HTH_3"/>
    <property type="match status" value="1"/>
</dbReference>
<dbReference type="CDD" id="cd00093">
    <property type="entry name" value="HTH_XRE"/>
    <property type="match status" value="1"/>
</dbReference>
<dbReference type="Gene3D" id="1.10.10.1930">
    <property type="match status" value="1"/>
</dbReference>
<evidence type="ECO:0000313" key="3">
    <source>
        <dbReference type="EMBL" id="CAB4653146.1"/>
    </source>
</evidence>
<dbReference type="InterPro" id="IPR001387">
    <property type="entry name" value="Cro/C1-type_HTH"/>
</dbReference>
<dbReference type="InterPro" id="IPR037664">
    <property type="entry name" value="BldD_C"/>
</dbReference>
<name>A0A6J6KUY4_9ZZZZ</name>
<evidence type="ECO:0000313" key="4">
    <source>
        <dbReference type="EMBL" id="CAB4737011.1"/>
    </source>
</evidence>
<dbReference type="Gene3D" id="1.10.260.40">
    <property type="entry name" value="lambda repressor-like DNA-binding domains"/>
    <property type="match status" value="1"/>
</dbReference>
<dbReference type="GO" id="GO:0003677">
    <property type="term" value="F:DNA binding"/>
    <property type="evidence" value="ECO:0007669"/>
    <property type="project" value="InterPro"/>
</dbReference>
<dbReference type="InterPro" id="IPR010982">
    <property type="entry name" value="Lambda_DNA-bd_dom_sf"/>
</dbReference>
<protein>
    <submittedName>
        <fullName evidence="3">Unannotated protein</fullName>
    </submittedName>
</protein>
<sequence length="161" mass="17925">MTTHEEICTRLRTIRISKGLSLADVEITSKRSIRAVVLGSYERGDRALSVKKAIEIAAFYGVPLTYLLEQPKTAEGVIRPPVIDLRQIRKILADTQEKLSITPELGSIFTFISGIVALRNDWNGEVLSMRSSDISLLAMTLGRNSDEISKILNERRLLLSA</sequence>
<dbReference type="SUPFAM" id="SSF47413">
    <property type="entry name" value="lambda repressor-like DNA-binding domains"/>
    <property type="match status" value="1"/>
</dbReference>
<organism evidence="3">
    <name type="scientific">freshwater metagenome</name>
    <dbReference type="NCBI Taxonomy" id="449393"/>
    <lineage>
        <taxon>unclassified sequences</taxon>
        <taxon>metagenomes</taxon>
        <taxon>ecological metagenomes</taxon>
    </lineage>
</organism>
<accession>A0A6J6KUY4</accession>
<dbReference type="PROSITE" id="PS50943">
    <property type="entry name" value="HTH_CROC1"/>
    <property type="match status" value="1"/>
</dbReference>